<dbReference type="PROSITE" id="PS51186">
    <property type="entry name" value="GNAT"/>
    <property type="match status" value="1"/>
</dbReference>
<dbReference type="AlphaFoldDB" id="A0A087BCG5"/>
<dbReference type="EC" id="2.3.1.183" evidence="4"/>
<evidence type="ECO:0000256" key="2">
    <source>
        <dbReference type="ARBA" id="ARBA00023315"/>
    </source>
</evidence>
<dbReference type="STRING" id="1692.BMAGN_0586"/>
<keyword evidence="1 4" id="KW-0808">Transferase</keyword>
<dbReference type="EMBL" id="JGZB01000003">
    <property type="protein sequence ID" value="KFI68715.1"/>
    <property type="molecule type" value="Genomic_DNA"/>
</dbReference>
<dbReference type="Pfam" id="PF00583">
    <property type="entry name" value="Acetyltransf_1"/>
    <property type="match status" value="1"/>
</dbReference>
<protein>
    <submittedName>
        <fullName evidence="4">N-acetyltransferase</fullName>
        <ecNumber evidence="4">2.3.1.183</ecNumber>
    </submittedName>
</protein>
<keyword evidence="2 4" id="KW-0012">Acyltransferase</keyword>
<comment type="caution">
    <text evidence="4">The sequence shown here is derived from an EMBL/GenBank/DDBJ whole genome shotgun (WGS) entry which is preliminary data.</text>
</comment>
<dbReference type="SUPFAM" id="SSF55729">
    <property type="entry name" value="Acyl-CoA N-acyltransferases (Nat)"/>
    <property type="match status" value="1"/>
</dbReference>
<feature type="domain" description="N-acetyltransferase" evidence="3">
    <location>
        <begin position="8"/>
        <end position="174"/>
    </location>
</feature>
<sequence>MGTHCYTYSFRAARPEDIPAITSIYNAAVTAGGASADTSPRTIEQRTEWVRSHEYPYGVFVVEAMGEDGSPCVVGFGAMSQFHARAGYDGVTDYAYYVHPDWRHKHVGSFLMERLIEESKHRGMRKAVLLIFADNEASCALARKYGFMRYGVMSHAAYDATGVLRDMSYWDLDL</sequence>
<dbReference type="CDD" id="cd04301">
    <property type="entry name" value="NAT_SF"/>
    <property type="match status" value="1"/>
</dbReference>
<dbReference type="PANTHER" id="PTHR43072">
    <property type="entry name" value="N-ACETYLTRANSFERASE"/>
    <property type="match status" value="1"/>
</dbReference>
<dbReference type="eggNOG" id="COG1247">
    <property type="taxonomic scope" value="Bacteria"/>
</dbReference>
<dbReference type="GO" id="GO:0102971">
    <property type="term" value="F:phosphinothricin N-acetyltransferase activity"/>
    <property type="evidence" value="ECO:0007669"/>
    <property type="project" value="UniProtKB-EC"/>
</dbReference>
<dbReference type="Gene3D" id="3.40.630.30">
    <property type="match status" value="1"/>
</dbReference>
<reference evidence="4 5" key="1">
    <citation type="submission" date="2014-03" db="EMBL/GenBank/DDBJ databases">
        <title>Genomics of Bifidobacteria.</title>
        <authorList>
            <person name="Ventura M."/>
            <person name="Milani C."/>
            <person name="Lugli G.A."/>
        </authorList>
    </citation>
    <scope>NUCLEOTIDE SEQUENCE [LARGE SCALE GENOMIC DNA]</scope>
    <source>
        <strain evidence="4 5">LMG 11591</strain>
    </source>
</reference>
<evidence type="ECO:0000313" key="5">
    <source>
        <dbReference type="Proteomes" id="UP000029052"/>
    </source>
</evidence>
<accession>A0A087BCG5</accession>
<dbReference type="Proteomes" id="UP000029052">
    <property type="component" value="Unassembled WGS sequence"/>
</dbReference>
<evidence type="ECO:0000313" key="4">
    <source>
        <dbReference type="EMBL" id="KFI68715.1"/>
    </source>
</evidence>
<dbReference type="RefSeq" id="WP_022859193.1">
    <property type="nucleotide sequence ID" value="NZ_JGZB01000003.1"/>
</dbReference>
<dbReference type="InterPro" id="IPR000182">
    <property type="entry name" value="GNAT_dom"/>
</dbReference>
<organism evidence="4 5">
    <name type="scientific">Bifidobacterium magnum</name>
    <dbReference type="NCBI Taxonomy" id="1692"/>
    <lineage>
        <taxon>Bacteria</taxon>
        <taxon>Bacillati</taxon>
        <taxon>Actinomycetota</taxon>
        <taxon>Actinomycetes</taxon>
        <taxon>Bifidobacteriales</taxon>
        <taxon>Bifidobacteriaceae</taxon>
        <taxon>Bifidobacterium</taxon>
    </lineage>
</organism>
<proteinExistence type="predicted"/>
<gene>
    <name evidence="4" type="ORF">BMAGN_0586</name>
</gene>
<evidence type="ECO:0000259" key="3">
    <source>
        <dbReference type="PROSITE" id="PS51186"/>
    </source>
</evidence>
<dbReference type="InterPro" id="IPR016181">
    <property type="entry name" value="Acyl_CoA_acyltransferase"/>
</dbReference>
<keyword evidence="5" id="KW-1185">Reference proteome</keyword>
<evidence type="ECO:0000256" key="1">
    <source>
        <dbReference type="ARBA" id="ARBA00022679"/>
    </source>
</evidence>
<name>A0A087BCG5_9BIFI</name>
<dbReference type="PANTHER" id="PTHR43072:SF23">
    <property type="entry name" value="UPF0039 PROTEIN C11D3.02C"/>
    <property type="match status" value="1"/>
</dbReference>